<comment type="caution">
    <text evidence="1">The sequence shown here is derived from an EMBL/GenBank/DDBJ whole genome shotgun (WGS) entry which is preliminary data.</text>
</comment>
<gene>
    <name evidence="1" type="ORF">KOR42_47210</name>
</gene>
<proteinExistence type="predicted"/>
<dbReference type="AlphaFoldDB" id="A0A5C5VXI2"/>
<evidence type="ECO:0000313" key="2">
    <source>
        <dbReference type="Proteomes" id="UP000317243"/>
    </source>
</evidence>
<evidence type="ECO:0000313" key="1">
    <source>
        <dbReference type="EMBL" id="TWT42429.1"/>
    </source>
</evidence>
<keyword evidence="2" id="KW-1185">Reference proteome</keyword>
<organism evidence="1 2">
    <name type="scientific">Thalassoglobus neptunius</name>
    <dbReference type="NCBI Taxonomy" id="1938619"/>
    <lineage>
        <taxon>Bacteria</taxon>
        <taxon>Pseudomonadati</taxon>
        <taxon>Planctomycetota</taxon>
        <taxon>Planctomycetia</taxon>
        <taxon>Planctomycetales</taxon>
        <taxon>Planctomycetaceae</taxon>
        <taxon>Thalassoglobus</taxon>
    </lineage>
</organism>
<dbReference type="Proteomes" id="UP000317243">
    <property type="component" value="Unassembled WGS sequence"/>
</dbReference>
<protein>
    <submittedName>
        <fullName evidence="1">Uncharacterized protein</fullName>
    </submittedName>
</protein>
<sequence length="85" mass="9552">MDINVFQLESQDFAEMEQALSSWDHQYRQMSSGTFRGMLQHTQSGACGIFRNRWERAIHYEGTAPAGTIGLAISLAQNGDARWDG</sequence>
<dbReference type="EMBL" id="SIHI01000041">
    <property type="protein sequence ID" value="TWT42429.1"/>
    <property type="molecule type" value="Genomic_DNA"/>
</dbReference>
<reference evidence="1 2" key="1">
    <citation type="submission" date="2019-02" db="EMBL/GenBank/DDBJ databases">
        <title>Deep-cultivation of Planctomycetes and their phenomic and genomic characterization uncovers novel biology.</title>
        <authorList>
            <person name="Wiegand S."/>
            <person name="Jogler M."/>
            <person name="Boedeker C."/>
            <person name="Pinto D."/>
            <person name="Vollmers J."/>
            <person name="Rivas-Marin E."/>
            <person name="Kohn T."/>
            <person name="Peeters S.H."/>
            <person name="Heuer A."/>
            <person name="Rast P."/>
            <person name="Oberbeckmann S."/>
            <person name="Bunk B."/>
            <person name="Jeske O."/>
            <person name="Meyerdierks A."/>
            <person name="Storesund J.E."/>
            <person name="Kallscheuer N."/>
            <person name="Luecker S."/>
            <person name="Lage O.M."/>
            <person name="Pohl T."/>
            <person name="Merkel B.J."/>
            <person name="Hornburger P."/>
            <person name="Mueller R.-W."/>
            <person name="Bruemmer F."/>
            <person name="Labrenz M."/>
            <person name="Spormann A.M."/>
            <person name="Op Den Camp H."/>
            <person name="Overmann J."/>
            <person name="Amann R."/>
            <person name="Jetten M.S.M."/>
            <person name="Mascher T."/>
            <person name="Medema M.H."/>
            <person name="Devos D.P."/>
            <person name="Kaster A.-K."/>
            <person name="Ovreas L."/>
            <person name="Rohde M."/>
            <person name="Galperin M.Y."/>
            <person name="Jogler C."/>
        </authorList>
    </citation>
    <scope>NUCLEOTIDE SEQUENCE [LARGE SCALE GENOMIC DNA]</scope>
    <source>
        <strain evidence="1 2">KOR42</strain>
    </source>
</reference>
<dbReference type="RefSeq" id="WP_197441458.1">
    <property type="nucleotide sequence ID" value="NZ_SIHI01000041.1"/>
</dbReference>
<accession>A0A5C5VXI2</accession>
<name>A0A5C5VXI2_9PLAN</name>